<feature type="compositionally biased region" description="Polar residues" evidence="1">
    <location>
        <begin position="109"/>
        <end position="118"/>
    </location>
</feature>
<accession>A0AAI9X3D8</accession>
<evidence type="ECO:0000313" key="2">
    <source>
        <dbReference type="EMBL" id="KAJ9481934.1"/>
    </source>
</evidence>
<dbReference type="AlphaFoldDB" id="A0AAI9X3D8"/>
<organism evidence="2 3">
    <name type="scientific">Penicillium thymicola</name>
    <dbReference type="NCBI Taxonomy" id="293382"/>
    <lineage>
        <taxon>Eukaryota</taxon>
        <taxon>Fungi</taxon>
        <taxon>Dikarya</taxon>
        <taxon>Ascomycota</taxon>
        <taxon>Pezizomycotina</taxon>
        <taxon>Eurotiomycetes</taxon>
        <taxon>Eurotiomycetidae</taxon>
        <taxon>Eurotiales</taxon>
        <taxon>Aspergillaceae</taxon>
        <taxon>Penicillium</taxon>
    </lineage>
</organism>
<feature type="compositionally biased region" description="Basic residues" evidence="1">
    <location>
        <begin position="126"/>
        <end position="135"/>
    </location>
</feature>
<feature type="region of interest" description="Disordered" evidence="1">
    <location>
        <begin position="43"/>
        <end position="135"/>
    </location>
</feature>
<reference evidence="2" key="2">
    <citation type="journal article" date="2016" name="Fungal Biol.">
        <title>Ochratoxin A production by Penicillium thymicola.</title>
        <authorList>
            <person name="Nguyen H.D.T."/>
            <person name="McMullin D.R."/>
            <person name="Ponomareva E."/>
            <person name="Riley R."/>
            <person name="Pomraning K.R."/>
            <person name="Baker S.E."/>
            <person name="Seifert K.A."/>
        </authorList>
    </citation>
    <scope>NUCLEOTIDE SEQUENCE</scope>
    <source>
        <strain evidence="2">DAOM 180753</strain>
    </source>
</reference>
<reference evidence="2" key="1">
    <citation type="submission" date="2015-06" db="EMBL/GenBank/DDBJ databases">
        <authorList>
            <person name="Nguyen H."/>
        </authorList>
    </citation>
    <scope>NUCLEOTIDE SEQUENCE</scope>
    <source>
        <strain evidence="2">DAOM 180753</strain>
    </source>
</reference>
<feature type="region of interest" description="Disordered" evidence="1">
    <location>
        <begin position="1"/>
        <end position="29"/>
    </location>
</feature>
<keyword evidence="3" id="KW-1185">Reference proteome</keyword>
<name>A0AAI9X3D8_PENTH</name>
<feature type="compositionally biased region" description="Polar residues" evidence="1">
    <location>
        <begin position="77"/>
        <end position="98"/>
    </location>
</feature>
<dbReference type="Proteomes" id="UP001227192">
    <property type="component" value="Unassembled WGS sequence"/>
</dbReference>
<proteinExistence type="predicted"/>
<protein>
    <submittedName>
        <fullName evidence="2">Uncharacterized protein</fullName>
    </submittedName>
</protein>
<evidence type="ECO:0000313" key="3">
    <source>
        <dbReference type="Proteomes" id="UP001227192"/>
    </source>
</evidence>
<comment type="caution">
    <text evidence="2">The sequence shown here is derived from an EMBL/GenBank/DDBJ whole genome shotgun (WGS) entry which is preliminary data.</text>
</comment>
<dbReference type="EMBL" id="LACB01000652">
    <property type="protein sequence ID" value="KAJ9481934.1"/>
    <property type="molecule type" value="Genomic_DNA"/>
</dbReference>
<feature type="compositionally biased region" description="Low complexity" evidence="1">
    <location>
        <begin position="46"/>
        <end position="62"/>
    </location>
</feature>
<gene>
    <name evidence="2" type="ORF">VN97_g11521</name>
</gene>
<sequence length="135" mass="14422">MPTRTGSHSRGDPLPSVPDSDFGGTISRNRPSFAALAQKTSNVLASSSGSTLRSSTSYGSLSKPHKPSCDPPFDSDTYVQLTGTSRSSSSALVDNLPNSLLKRRVTIQRLPTSTNETRPSPPAPKCIRRRQGYCA</sequence>
<evidence type="ECO:0000256" key="1">
    <source>
        <dbReference type="SAM" id="MobiDB-lite"/>
    </source>
</evidence>